<evidence type="ECO:0000313" key="3">
    <source>
        <dbReference type="Proteomes" id="UP000017820"/>
    </source>
</evidence>
<name>V4H275_PSEL2</name>
<dbReference type="EMBL" id="AUSV01000113">
    <property type="protein sequence ID" value="ESP91551.1"/>
    <property type="molecule type" value="Genomic_DNA"/>
</dbReference>
<protein>
    <submittedName>
        <fullName evidence="2">Uncharacterized protein</fullName>
    </submittedName>
</protein>
<gene>
    <name evidence="2" type="ORF">PL2TA16_00350</name>
</gene>
<reference evidence="2 3" key="1">
    <citation type="submission" date="2013-07" db="EMBL/GenBank/DDBJ databases">
        <title>Draft genome sequence of Pseudoalteromonas luteoviolacea 2ta16.</title>
        <authorList>
            <person name="Allen E.E."/>
            <person name="Azam F."/>
            <person name="Podell S."/>
        </authorList>
    </citation>
    <scope>NUCLEOTIDE SEQUENCE [LARGE SCALE GENOMIC DNA]</scope>
    <source>
        <strain evidence="2 3">2ta16</strain>
    </source>
</reference>
<dbReference type="Proteomes" id="UP000017820">
    <property type="component" value="Unassembled WGS sequence"/>
</dbReference>
<organism evidence="2 3">
    <name type="scientific">Pseudoalteromonas luteoviolacea (strain 2ta16)</name>
    <dbReference type="NCBI Taxonomy" id="1353533"/>
    <lineage>
        <taxon>Bacteria</taxon>
        <taxon>Pseudomonadati</taxon>
        <taxon>Pseudomonadota</taxon>
        <taxon>Gammaproteobacteria</taxon>
        <taxon>Alteromonadales</taxon>
        <taxon>Pseudoalteromonadaceae</taxon>
        <taxon>Pseudoalteromonas</taxon>
    </lineage>
</organism>
<accession>V4H275</accession>
<comment type="caution">
    <text evidence="2">The sequence shown here is derived from an EMBL/GenBank/DDBJ whole genome shotgun (WGS) entry which is preliminary data.</text>
</comment>
<keyword evidence="1" id="KW-0472">Membrane</keyword>
<keyword evidence="1" id="KW-0812">Transmembrane</keyword>
<sequence>MTKEPWVNSEILAGGPLVGNKEGLEQLKITIEQVLDGSSTSQCQLSLCDNISVHIQETQQYYTAQQEDHRTWLQKLRDNLIASLLFSWLFLLPLAALAHIAHDIYAQPKPEPRCLIPNQPLNNHDKLIR</sequence>
<dbReference type="AlphaFoldDB" id="V4H275"/>
<proteinExistence type="predicted"/>
<feature type="transmembrane region" description="Helical" evidence="1">
    <location>
        <begin position="80"/>
        <end position="101"/>
    </location>
</feature>
<evidence type="ECO:0000256" key="1">
    <source>
        <dbReference type="SAM" id="Phobius"/>
    </source>
</evidence>
<keyword evidence="1" id="KW-1133">Transmembrane helix</keyword>
<evidence type="ECO:0000313" key="2">
    <source>
        <dbReference type="EMBL" id="ESP91551.1"/>
    </source>
</evidence>
<dbReference type="PATRIC" id="fig|1353533.3.peg.4304"/>
<dbReference type="RefSeq" id="WP_023401153.1">
    <property type="nucleotide sequence ID" value="NZ_AUSV01000113.1"/>
</dbReference>
<dbReference type="GeneID" id="29919715"/>